<comment type="catalytic activity">
    <reaction evidence="1 8">
        <text>Release of an N-terminal amino acid, Xaa-|-Yaa-, in which Xaa is preferably Leu, but may be other amino acids including Pro although not Arg or Lys, and Yaa may be Pro. Amino acid amides and methyl esters are also readily hydrolyzed, but rates on arylamides are exceedingly low.</text>
        <dbReference type="EC" id="3.4.11.1"/>
    </reaction>
</comment>
<evidence type="ECO:0000256" key="4">
    <source>
        <dbReference type="ARBA" id="ARBA00022438"/>
    </source>
</evidence>
<dbReference type="PANTHER" id="PTHR11963:SF23">
    <property type="entry name" value="CYTOSOL AMINOPEPTIDASE"/>
    <property type="match status" value="1"/>
</dbReference>
<comment type="cofactor">
    <cofactor evidence="8">
        <name>Mn(2+)</name>
        <dbReference type="ChEBI" id="CHEBI:29035"/>
    </cofactor>
    <text evidence="8">Binds 2 manganese ions per subunit.</text>
</comment>
<feature type="binding site" evidence="8">
    <location>
        <position position="273"/>
    </location>
    <ligand>
        <name>Mn(2+)</name>
        <dbReference type="ChEBI" id="CHEBI:29035"/>
        <label>1</label>
    </ligand>
</feature>
<comment type="catalytic activity">
    <reaction evidence="2 8">
        <text>Release of an N-terminal amino acid, preferentially leucine, but not glutamic or aspartic acids.</text>
        <dbReference type="EC" id="3.4.11.10"/>
    </reaction>
</comment>
<dbReference type="SUPFAM" id="SSF52949">
    <property type="entry name" value="Macro domain-like"/>
    <property type="match status" value="1"/>
</dbReference>
<feature type="binding site" evidence="8">
    <location>
        <position position="273"/>
    </location>
    <ligand>
        <name>Mn(2+)</name>
        <dbReference type="ChEBI" id="CHEBI:29035"/>
        <label>2</label>
    </ligand>
</feature>
<dbReference type="NCBIfam" id="NF002074">
    <property type="entry name" value="PRK00913.1-4"/>
    <property type="match status" value="1"/>
</dbReference>
<keyword evidence="7 8" id="KW-0464">Manganese</keyword>
<evidence type="ECO:0000313" key="10">
    <source>
        <dbReference type="EMBL" id="ALC18113.1"/>
    </source>
</evidence>
<dbReference type="SUPFAM" id="SSF53187">
    <property type="entry name" value="Zn-dependent exopeptidases"/>
    <property type="match status" value="1"/>
</dbReference>
<keyword evidence="5 8" id="KW-0645">Protease</keyword>
<comment type="similarity">
    <text evidence="3 8">Belongs to the peptidase M17 family.</text>
</comment>
<dbReference type="GO" id="GO:0070006">
    <property type="term" value="F:metalloaminopeptidase activity"/>
    <property type="evidence" value="ECO:0007669"/>
    <property type="project" value="InterPro"/>
</dbReference>
<dbReference type="InterPro" id="IPR023042">
    <property type="entry name" value="Peptidase_M17_leu_NH2_pept"/>
</dbReference>
<dbReference type="NCBIfam" id="NF002073">
    <property type="entry name" value="PRK00913.1-2"/>
    <property type="match status" value="1"/>
</dbReference>
<evidence type="ECO:0000313" key="11">
    <source>
        <dbReference type="Proteomes" id="UP000057158"/>
    </source>
</evidence>
<keyword evidence="11" id="KW-1185">Reference proteome</keyword>
<dbReference type="PATRIC" id="fig|1603606.3.peg.3655"/>
<dbReference type="KEGG" id="des:DSOUD_3394"/>
<comment type="subcellular location">
    <subcellularLocation>
        <location evidence="8">Cytoplasm</location>
    </subcellularLocation>
</comment>
<dbReference type="HAMAP" id="MF_00181">
    <property type="entry name" value="Cytosol_peptidase_M17"/>
    <property type="match status" value="1"/>
</dbReference>
<dbReference type="InterPro" id="IPR043472">
    <property type="entry name" value="Macro_dom-like"/>
</dbReference>
<feature type="active site" evidence="8">
    <location>
        <position position="354"/>
    </location>
</feature>
<protein>
    <recommendedName>
        <fullName evidence="8">Probable cytosol aminopeptidase</fullName>
        <ecNumber evidence="8">3.4.11.1</ecNumber>
    </recommendedName>
    <alternativeName>
        <fullName evidence="8">Leucine aminopeptidase</fullName>
        <shortName evidence="8">LAP</shortName>
        <ecNumber evidence="8">3.4.11.10</ecNumber>
    </alternativeName>
    <alternativeName>
        <fullName evidence="8">Leucyl aminopeptidase</fullName>
    </alternativeName>
</protein>
<accession>A0A0M3QGN5</accession>
<dbReference type="InterPro" id="IPR008283">
    <property type="entry name" value="Peptidase_M17_N"/>
</dbReference>
<dbReference type="Pfam" id="PF02789">
    <property type="entry name" value="Peptidase_M17_N"/>
    <property type="match status" value="1"/>
</dbReference>
<organism evidence="10 11">
    <name type="scientific">Desulfuromonas soudanensis</name>
    <dbReference type="NCBI Taxonomy" id="1603606"/>
    <lineage>
        <taxon>Bacteria</taxon>
        <taxon>Pseudomonadati</taxon>
        <taxon>Thermodesulfobacteriota</taxon>
        <taxon>Desulfuromonadia</taxon>
        <taxon>Desulfuromonadales</taxon>
        <taxon>Desulfuromonadaceae</taxon>
        <taxon>Desulfuromonas</taxon>
    </lineage>
</organism>
<feature type="active site" evidence="8">
    <location>
        <position position="280"/>
    </location>
</feature>
<dbReference type="EC" id="3.4.11.1" evidence="8"/>
<evidence type="ECO:0000256" key="8">
    <source>
        <dbReference type="HAMAP-Rule" id="MF_00181"/>
    </source>
</evidence>
<dbReference type="OrthoDB" id="9809354at2"/>
<feature type="binding site" evidence="8">
    <location>
        <position position="291"/>
    </location>
    <ligand>
        <name>Mn(2+)</name>
        <dbReference type="ChEBI" id="CHEBI:29035"/>
        <label>2</label>
    </ligand>
</feature>
<dbReference type="GO" id="GO:0006508">
    <property type="term" value="P:proteolysis"/>
    <property type="evidence" value="ECO:0007669"/>
    <property type="project" value="UniProtKB-KW"/>
</dbReference>
<sequence length="505" mass="53952">MEIKLQHASPLAHKTPCLVLTALEGKPSTPLLKDLDVRLDGIVARAFKDGEFTGRLGETLLIHSGSRLAQERILLLGLGKEKGFGAERLRQAAGQLVGFLQGRRLGTCAIDLTSLPLRRMTLEAATQAIAEGLQLAGYRFDRHRTENGRELPPLLERATLLVSSKGDLRAATPGLKVARCIDRGVTLARDLVNEPGNVKSPDYLARQARALSEEVPLHCTVLDRAQLEVEGMGALLGVAQGSIREPRLIVLEHRGGNGDARPIVLIGKGVVFDAGGISLKPAEKMDEMKMDMAGGAAVMGTLLSAALLKLPINLIGIIPAVENLPSGSAIRPGDILTSLSGRTIEVLNTDAEGRLILADALTYARRFEPRVVIDLATLTGACIIALGHHASAILGNHNGLIRKLIQAGERSGERLWQLPLWEDYGHQIKSEVADIKNTGGRPAGTITAAAFLQKFAAEFTWAHLDIAGTAWEEKGRPCQPKGGTGVGVRLLLAYLMQGGFPGEAD</sequence>
<dbReference type="STRING" id="1603606.DSOUD_3394"/>
<evidence type="ECO:0000256" key="2">
    <source>
        <dbReference type="ARBA" id="ARBA00000967"/>
    </source>
</evidence>
<dbReference type="AlphaFoldDB" id="A0A0M3QGN5"/>
<dbReference type="PROSITE" id="PS00631">
    <property type="entry name" value="CYTOSOL_AP"/>
    <property type="match status" value="1"/>
</dbReference>
<dbReference type="PRINTS" id="PR00481">
    <property type="entry name" value="LAMNOPPTDASE"/>
</dbReference>
<dbReference type="InterPro" id="IPR011356">
    <property type="entry name" value="Leucine_aapep/pepB"/>
</dbReference>
<evidence type="ECO:0000256" key="3">
    <source>
        <dbReference type="ARBA" id="ARBA00009528"/>
    </source>
</evidence>
<dbReference type="Pfam" id="PF00883">
    <property type="entry name" value="Peptidase_M17"/>
    <property type="match status" value="1"/>
</dbReference>
<dbReference type="Gene3D" id="3.40.630.10">
    <property type="entry name" value="Zn peptidases"/>
    <property type="match status" value="1"/>
</dbReference>
<name>A0A0M3QGN5_9BACT</name>
<gene>
    <name evidence="8 10" type="primary">pepA</name>
    <name evidence="10" type="ORF">DSOUD_3394</name>
</gene>
<dbReference type="GO" id="GO:0005737">
    <property type="term" value="C:cytoplasm"/>
    <property type="evidence" value="ECO:0007669"/>
    <property type="project" value="UniProtKB-SubCell"/>
</dbReference>
<evidence type="ECO:0000256" key="6">
    <source>
        <dbReference type="ARBA" id="ARBA00022801"/>
    </source>
</evidence>
<dbReference type="Gene3D" id="3.40.220.10">
    <property type="entry name" value="Leucine Aminopeptidase, subunit E, domain 1"/>
    <property type="match status" value="1"/>
</dbReference>
<reference evidence="10 11" key="1">
    <citation type="submission" date="2015-07" db="EMBL/GenBank/DDBJ databases">
        <title>Isolation and Genomic Characterization of a Novel Halophilic Metal-Reducing Deltaproteobacterium from the Deep Subsurface.</title>
        <authorList>
            <person name="Badalamenti J.P."/>
            <person name="Summers Z.M."/>
            <person name="Gralnick J.A."/>
            <person name="Bond D.R."/>
        </authorList>
    </citation>
    <scope>NUCLEOTIDE SEQUENCE [LARGE SCALE GENOMIC DNA]</scope>
    <source>
        <strain evidence="10 11">WTL</strain>
    </source>
</reference>
<dbReference type="RefSeq" id="WP_053552062.1">
    <property type="nucleotide sequence ID" value="NZ_CP010802.1"/>
</dbReference>
<evidence type="ECO:0000259" key="9">
    <source>
        <dbReference type="PROSITE" id="PS00631"/>
    </source>
</evidence>
<dbReference type="Proteomes" id="UP000057158">
    <property type="component" value="Chromosome"/>
</dbReference>
<feature type="binding site" evidence="8">
    <location>
        <position position="268"/>
    </location>
    <ligand>
        <name>Mn(2+)</name>
        <dbReference type="ChEBI" id="CHEBI:29035"/>
        <label>2</label>
    </ligand>
</feature>
<evidence type="ECO:0000256" key="5">
    <source>
        <dbReference type="ARBA" id="ARBA00022670"/>
    </source>
</evidence>
<dbReference type="EMBL" id="CP010802">
    <property type="protein sequence ID" value="ALC18113.1"/>
    <property type="molecule type" value="Genomic_DNA"/>
</dbReference>
<keyword evidence="8" id="KW-0479">Metal-binding</keyword>
<dbReference type="EC" id="3.4.11.10" evidence="8"/>
<dbReference type="CDD" id="cd00433">
    <property type="entry name" value="Peptidase_M17"/>
    <property type="match status" value="1"/>
</dbReference>
<keyword evidence="6 8" id="KW-0378">Hydrolase</keyword>
<keyword evidence="4 8" id="KW-0031">Aminopeptidase</keyword>
<dbReference type="PANTHER" id="PTHR11963">
    <property type="entry name" value="LEUCINE AMINOPEPTIDASE-RELATED"/>
    <property type="match status" value="1"/>
</dbReference>
<comment type="function">
    <text evidence="8">Presumably involved in the processing and regular turnover of intracellular proteins. Catalyzes the removal of unsubstituted N-terminal amino acids from various peptides.</text>
</comment>
<evidence type="ECO:0000256" key="7">
    <source>
        <dbReference type="ARBA" id="ARBA00023211"/>
    </source>
</evidence>
<dbReference type="InterPro" id="IPR000819">
    <property type="entry name" value="Peptidase_M17_C"/>
</dbReference>
<feature type="domain" description="Cytosol aminopeptidase" evidence="9">
    <location>
        <begin position="348"/>
        <end position="355"/>
    </location>
</feature>
<dbReference type="NCBIfam" id="NF002083">
    <property type="entry name" value="PRK00913.3-5"/>
    <property type="match status" value="1"/>
</dbReference>
<feature type="binding site" evidence="8">
    <location>
        <position position="350"/>
    </location>
    <ligand>
        <name>Mn(2+)</name>
        <dbReference type="ChEBI" id="CHEBI:29035"/>
        <label>1</label>
    </ligand>
</feature>
<proteinExistence type="inferred from homology"/>
<keyword evidence="8" id="KW-0963">Cytoplasm</keyword>
<evidence type="ECO:0000256" key="1">
    <source>
        <dbReference type="ARBA" id="ARBA00000135"/>
    </source>
</evidence>
<dbReference type="GO" id="GO:0030145">
    <property type="term" value="F:manganese ion binding"/>
    <property type="evidence" value="ECO:0007669"/>
    <property type="project" value="UniProtKB-UniRule"/>
</dbReference>
<feature type="binding site" evidence="8">
    <location>
        <position position="352"/>
    </location>
    <ligand>
        <name>Mn(2+)</name>
        <dbReference type="ChEBI" id="CHEBI:29035"/>
        <label>1</label>
    </ligand>
</feature>
<feature type="binding site" evidence="8">
    <location>
        <position position="352"/>
    </location>
    <ligand>
        <name>Mn(2+)</name>
        <dbReference type="ChEBI" id="CHEBI:29035"/>
        <label>2</label>
    </ligand>
</feature>
<dbReference type="NCBIfam" id="NF002077">
    <property type="entry name" value="PRK00913.2-4"/>
    <property type="match status" value="1"/>
</dbReference>